<keyword evidence="2" id="KW-1185">Reference proteome</keyword>
<gene>
    <name evidence="1" type="ORF">ABT56_11675</name>
</gene>
<dbReference type="PROSITE" id="PS51257">
    <property type="entry name" value="PROKAR_LIPOPROTEIN"/>
    <property type="match status" value="1"/>
</dbReference>
<dbReference type="Proteomes" id="UP000036097">
    <property type="component" value="Unassembled WGS sequence"/>
</dbReference>
<dbReference type="InterPro" id="IPR029058">
    <property type="entry name" value="AB_hydrolase_fold"/>
</dbReference>
<dbReference type="Gene3D" id="3.40.50.1820">
    <property type="entry name" value="alpha/beta hydrolase"/>
    <property type="match status" value="1"/>
</dbReference>
<dbReference type="PANTHER" id="PTHR12277">
    <property type="entry name" value="ALPHA/BETA HYDROLASE DOMAIN-CONTAINING PROTEIN"/>
    <property type="match status" value="1"/>
</dbReference>
<reference evidence="1 2" key="1">
    <citation type="submission" date="2015-05" db="EMBL/GenBank/DDBJ databases">
        <title>Photobacterium galathea sp. nov.</title>
        <authorList>
            <person name="Machado H."/>
            <person name="Gram L."/>
        </authorList>
    </citation>
    <scope>NUCLEOTIDE SEQUENCE [LARGE SCALE GENOMIC DNA]</scope>
    <source>
        <strain evidence="1 2">CGMCC 1.12159</strain>
    </source>
</reference>
<accession>A0A0J1H0K7</accession>
<organism evidence="1 2">
    <name type="scientific">Photobacterium aquae</name>
    <dbReference type="NCBI Taxonomy" id="1195763"/>
    <lineage>
        <taxon>Bacteria</taxon>
        <taxon>Pseudomonadati</taxon>
        <taxon>Pseudomonadota</taxon>
        <taxon>Gammaproteobacteria</taxon>
        <taxon>Vibrionales</taxon>
        <taxon>Vibrionaceae</taxon>
        <taxon>Photobacterium</taxon>
    </lineage>
</organism>
<dbReference type="SUPFAM" id="SSF53474">
    <property type="entry name" value="alpha/beta-Hydrolases"/>
    <property type="match status" value="1"/>
</dbReference>
<dbReference type="PATRIC" id="fig|1195763.3.peg.2461"/>
<dbReference type="EMBL" id="LDOT01000014">
    <property type="protein sequence ID" value="KLV05373.1"/>
    <property type="molecule type" value="Genomic_DNA"/>
</dbReference>
<evidence type="ECO:0000313" key="1">
    <source>
        <dbReference type="EMBL" id="KLV05373.1"/>
    </source>
</evidence>
<proteinExistence type="predicted"/>
<evidence type="ECO:0000313" key="2">
    <source>
        <dbReference type="Proteomes" id="UP000036097"/>
    </source>
</evidence>
<dbReference type="AlphaFoldDB" id="A0A0J1H0K7"/>
<name>A0A0J1H0K7_9GAMM</name>
<comment type="caution">
    <text evidence="1">The sequence shown here is derived from an EMBL/GenBank/DDBJ whole genome shotgun (WGS) entry which is preliminary data.</text>
</comment>
<protein>
    <recommendedName>
        <fullName evidence="3">Alpha/beta hydrolase</fullName>
    </recommendedName>
</protein>
<dbReference type="STRING" id="1195763.ABT56_11675"/>
<sequence length="295" mass="33168">MRVSVKLFPATVLALSIALSGCTTSINSEDIMAHRVNYLLDVTQYQDAQWFDASIHSVEPFKIRFDDGIRASGVRLSVEGSKNTVIYFGGAPYRDQKSDVDILGQFALLGLNVITVRNRSIDSHGNWPTLTQLKEDSEMVYQAARQKYRNEFLILHGTAVSSFWVSKMAAERDDVDALVLEGGITTFEEFAEEKNHLAWLREKLDLKQKVDVDSELTSLNNYKSLELFEGPMLVLAAQQDSLVPSGLANKLYDASPSMKKAVKVVNYADEKDLMMRDDALAAYMQFVQTYGWKDL</sequence>
<evidence type="ECO:0008006" key="3">
    <source>
        <dbReference type="Google" id="ProtNLM"/>
    </source>
</evidence>